<dbReference type="InterPro" id="IPR029044">
    <property type="entry name" value="Nucleotide-diphossugar_trans"/>
</dbReference>
<dbReference type="Gene3D" id="3.90.550.10">
    <property type="entry name" value="Spore Coat Polysaccharide Biosynthesis Protein SpsA, Chain A"/>
    <property type="match status" value="1"/>
</dbReference>
<proteinExistence type="predicted"/>
<dbReference type="InterPro" id="IPR025877">
    <property type="entry name" value="MobA-like_NTP_Trfase"/>
</dbReference>
<dbReference type="Pfam" id="PF12804">
    <property type="entry name" value="NTP_transf_3"/>
    <property type="match status" value="1"/>
</dbReference>
<reference evidence="3" key="1">
    <citation type="submission" date="2020-01" db="EMBL/GenBank/DDBJ databases">
        <title>Phosphoaccumulans saitamaens gen. nov., sp. nov., a polyphosphate accumulating bacterium isolated from surface river water.</title>
        <authorList>
            <person name="Watanabe K."/>
            <person name="Suda W."/>
        </authorList>
    </citation>
    <scope>NUCLEOTIDE SEQUENCE [LARGE SCALE GENOMIC DNA]</scope>
    <source>
        <strain evidence="3">ICHIAU1</strain>
    </source>
</reference>
<dbReference type="Proteomes" id="UP000463961">
    <property type="component" value="Chromosome"/>
</dbReference>
<evidence type="ECO:0000256" key="1">
    <source>
        <dbReference type="ARBA" id="ARBA00022842"/>
    </source>
</evidence>
<dbReference type="AlphaFoldDB" id="A0A679I8H6"/>
<evidence type="ECO:0000313" key="2">
    <source>
        <dbReference type="EMBL" id="BBU69164.1"/>
    </source>
</evidence>
<keyword evidence="3" id="KW-1185">Reference proteome</keyword>
<accession>A0A679I8H6</accession>
<protein>
    <submittedName>
        <fullName evidence="2">Uncharacterized protein</fullName>
    </submittedName>
</protein>
<dbReference type="SUPFAM" id="SSF53448">
    <property type="entry name" value="Nucleotide-diphospho-sugar transferases"/>
    <property type="match status" value="1"/>
</dbReference>
<dbReference type="EMBL" id="AP022345">
    <property type="protein sequence ID" value="BBU69164.1"/>
    <property type="molecule type" value="Genomic_DNA"/>
</dbReference>
<evidence type="ECO:0000313" key="3">
    <source>
        <dbReference type="Proteomes" id="UP000463961"/>
    </source>
</evidence>
<keyword evidence="1" id="KW-0460">Magnesium</keyword>
<sequence>MGIDKATLRIEGETLLLRMKRVLSAAGCTQVMLSGHGRDDWHENAIPDQLSNTGPVGGIISALSWAEKHSAPNTPIVFVPIDAPLLSVDLIVSMHRCEAAGNGCFISGSPLPLLLRTTDAVLQQSAKACADLQTKESSWSVRRFIEPLMLSTIDVNDRIKPQLTNVNTPTQWECLLRELENRS</sequence>
<dbReference type="GO" id="GO:0016779">
    <property type="term" value="F:nucleotidyltransferase activity"/>
    <property type="evidence" value="ECO:0007669"/>
    <property type="project" value="UniProtKB-ARBA"/>
</dbReference>
<dbReference type="RefSeq" id="WP_211149237.1">
    <property type="nucleotide sequence ID" value="NZ_AP019011.1"/>
</dbReference>
<gene>
    <name evidence="2" type="ORF">ICHIAU1_14470</name>
</gene>
<organism evidence="2 3">
    <name type="scientific">Fluviibacter phosphoraccumulans</name>
    <dbReference type="NCBI Taxonomy" id="1751046"/>
    <lineage>
        <taxon>Bacteria</taxon>
        <taxon>Pseudomonadati</taxon>
        <taxon>Pseudomonadota</taxon>
        <taxon>Betaproteobacteria</taxon>
        <taxon>Rhodocyclales</taxon>
        <taxon>Fluviibacteraceae</taxon>
        <taxon>Fluviibacter</taxon>
    </lineage>
</organism>
<name>A0A679I8H6_9RHOO</name>